<dbReference type="GO" id="GO:0005737">
    <property type="term" value="C:cytoplasm"/>
    <property type="evidence" value="ECO:0007669"/>
    <property type="project" value="TreeGrafter"/>
</dbReference>
<evidence type="ECO:0000259" key="2">
    <source>
        <dbReference type="Pfam" id="PF01266"/>
    </source>
</evidence>
<dbReference type="InterPro" id="IPR036188">
    <property type="entry name" value="FAD/NAD-bd_sf"/>
</dbReference>
<evidence type="ECO:0000313" key="3">
    <source>
        <dbReference type="EMBL" id="GGE10400.1"/>
    </source>
</evidence>
<dbReference type="Pfam" id="PF01266">
    <property type="entry name" value="DAO"/>
    <property type="match status" value="1"/>
</dbReference>
<keyword evidence="4" id="KW-1185">Reference proteome</keyword>
<reference evidence="3" key="1">
    <citation type="journal article" date="2014" name="Int. J. Syst. Evol. Microbiol.">
        <title>Complete genome sequence of Corynebacterium casei LMG S-19264T (=DSM 44701T), isolated from a smear-ripened cheese.</title>
        <authorList>
            <consortium name="US DOE Joint Genome Institute (JGI-PGF)"/>
            <person name="Walter F."/>
            <person name="Albersmeier A."/>
            <person name="Kalinowski J."/>
            <person name="Ruckert C."/>
        </authorList>
    </citation>
    <scope>NUCLEOTIDE SEQUENCE</scope>
    <source>
        <strain evidence="3">CGMCC 1.15367</strain>
    </source>
</reference>
<protein>
    <submittedName>
        <fullName evidence="3">Oxidoreductase</fullName>
    </submittedName>
</protein>
<accession>A0A916ZS74</accession>
<organism evidence="3 4">
    <name type="scientific">Aureimonas endophytica</name>
    <dbReference type="NCBI Taxonomy" id="2027858"/>
    <lineage>
        <taxon>Bacteria</taxon>
        <taxon>Pseudomonadati</taxon>
        <taxon>Pseudomonadota</taxon>
        <taxon>Alphaproteobacteria</taxon>
        <taxon>Hyphomicrobiales</taxon>
        <taxon>Aurantimonadaceae</taxon>
        <taxon>Aureimonas</taxon>
    </lineage>
</organism>
<dbReference type="EMBL" id="BMIQ01000005">
    <property type="protein sequence ID" value="GGE10400.1"/>
    <property type="molecule type" value="Genomic_DNA"/>
</dbReference>
<gene>
    <name evidence="3" type="ORF">GCM10011390_31760</name>
</gene>
<dbReference type="Gene3D" id="3.50.50.60">
    <property type="entry name" value="FAD/NAD(P)-binding domain"/>
    <property type="match status" value="1"/>
</dbReference>
<reference evidence="3" key="2">
    <citation type="submission" date="2020-09" db="EMBL/GenBank/DDBJ databases">
        <authorList>
            <person name="Sun Q."/>
            <person name="Zhou Y."/>
        </authorList>
    </citation>
    <scope>NUCLEOTIDE SEQUENCE</scope>
    <source>
        <strain evidence="3">CGMCC 1.15367</strain>
    </source>
</reference>
<dbReference type="AlphaFoldDB" id="A0A916ZS74"/>
<comment type="caution">
    <text evidence="3">The sequence shown here is derived from an EMBL/GenBank/DDBJ whole genome shotgun (WGS) entry which is preliminary data.</text>
</comment>
<dbReference type="RefSeq" id="WP_188910191.1">
    <property type="nucleotide sequence ID" value="NZ_BMIQ01000005.1"/>
</dbReference>
<dbReference type="SUPFAM" id="SSF51905">
    <property type="entry name" value="FAD/NAD(P)-binding domain"/>
    <property type="match status" value="1"/>
</dbReference>
<dbReference type="GO" id="GO:0016491">
    <property type="term" value="F:oxidoreductase activity"/>
    <property type="evidence" value="ECO:0007669"/>
    <property type="project" value="UniProtKB-KW"/>
</dbReference>
<dbReference type="PANTHER" id="PTHR13847:SF281">
    <property type="entry name" value="FAD DEPENDENT OXIDOREDUCTASE DOMAIN-CONTAINING PROTEIN"/>
    <property type="match status" value="1"/>
</dbReference>
<dbReference type="Proteomes" id="UP000644699">
    <property type="component" value="Unassembled WGS sequence"/>
</dbReference>
<proteinExistence type="predicted"/>
<dbReference type="PANTHER" id="PTHR13847">
    <property type="entry name" value="SARCOSINE DEHYDROGENASE-RELATED"/>
    <property type="match status" value="1"/>
</dbReference>
<dbReference type="Gene3D" id="3.30.9.10">
    <property type="entry name" value="D-Amino Acid Oxidase, subunit A, domain 2"/>
    <property type="match status" value="1"/>
</dbReference>
<dbReference type="InterPro" id="IPR006076">
    <property type="entry name" value="FAD-dep_OxRdtase"/>
</dbReference>
<name>A0A916ZS74_9HYPH</name>
<evidence type="ECO:0000256" key="1">
    <source>
        <dbReference type="ARBA" id="ARBA00023002"/>
    </source>
</evidence>
<keyword evidence="1" id="KW-0560">Oxidoreductase</keyword>
<sequence>MKLASYWLDTAPPFTLGAEGPVDGRFDVAVVGGGFTGLSAALSLARKGARVALLEAAEIGGAASGRNGGQCNNGFALDFRGAAATLGPERATALYRAYDAAVDTVERLVAEEGIDCDFRRAGKLKLAAKPEHFDKLRRTFEAVSAAADPDTMLVTRQDLSAEIGSDAFHGGLVYKKSAGLHVGRFARGLATAAAQRGAAIFERAPVTGLKRIVGGAHEVTTPRGRLLAGQVLLATGTSGIGPLGWIRRRIVPIGSFIIVTEPLAPEVIARLMPTRRMATDSKNVGTYFRITPDDRLLFGGRARFAVSNPLSDQKSGRILRKKLGEVFPELAGARIDYCWGGVVDMTSDRLPRAGERDGLFYSMGYSGHGTQMATHMGTVMAEVLDGRAERNPFAGLEWKAIPGHFGPPWFLPFIGAYYRLQDVLH</sequence>
<evidence type="ECO:0000313" key="4">
    <source>
        <dbReference type="Proteomes" id="UP000644699"/>
    </source>
</evidence>
<feature type="domain" description="FAD dependent oxidoreductase" evidence="2">
    <location>
        <begin position="27"/>
        <end position="382"/>
    </location>
</feature>